<feature type="compositionally biased region" description="Low complexity" evidence="1">
    <location>
        <begin position="1"/>
        <end position="17"/>
    </location>
</feature>
<name>A0ABV8RIJ5_9SPHN</name>
<dbReference type="EMBL" id="JBHSDH010000013">
    <property type="protein sequence ID" value="MFC4292700.1"/>
    <property type="molecule type" value="Genomic_DNA"/>
</dbReference>
<dbReference type="PANTHER" id="PTHR21525">
    <property type="entry name" value="MOTILE SPERM PROTEIN"/>
    <property type="match status" value="1"/>
</dbReference>
<accession>A0ABV8RIJ5</accession>
<dbReference type="PANTHER" id="PTHR21525:SF9">
    <property type="entry name" value="CHANNEL_COLICIN DOMAIN-CONTAINING PROTEIN"/>
    <property type="match status" value="1"/>
</dbReference>
<evidence type="ECO:0000256" key="1">
    <source>
        <dbReference type="SAM" id="MobiDB-lite"/>
    </source>
</evidence>
<evidence type="ECO:0000313" key="3">
    <source>
        <dbReference type="EMBL" id="MFC4292700.1"/>
    </source>
</evidence>
<evidence type="ECO:0000259" key="2">
    <source>
        <dbReference type="Pfam" id="PF13488"/>
    </source>
</evidence>
<dbReference type="Proteomes" id="UP001595887">
    <property type="component" value="Unassembled WGS sequence"/>
</dbReference>
<feature type="region of interest" description="Disordered" evidence="1">
    <location>
        <begin position="1"/>
        <end position="26"/>
    </location>
</feature>
<dbReference type="InterPro" id="IPR039567">
    <property type="entry name" value="Gly-zipper"/>
</dbReference>
<proteinExistence type="predicted"/>
<feature type="domain" description="Glycine zipper" evidence="2">
    <location>
        <begin position="375"/>
        <end position="416"/>
    </location>
</feature>
<organism evidence="3 4">
    <name type="scientific">Sphingorhabdus arenilitoris</name>
    <dbReference type="NCBI Taxonomy" id="1490041"/>
    <lineage>
        <taxon>Bacteria</taxon>
        <taxon>Pseudomonadati</taxon>
        <taxon>Pseudomonadota</taxon>
        <taxon>Alphaproteobacteria</taxon>
        <taxon>Sphingomonadales</taxon>
        <taxon>Sphingomonadaceae</taxon>
        <taxon>Sphingorhabdus</taxon>
    </lineage>
</organism>
<comment type="caution">
    <text evidence="3">The sequence shown here is derived from an EMBL/GenBank/DDBJ whole genome shotgun (WGS) entry which is preliminary data.</text>
</comment>
<evidence type="ECO:0000313" key="4">
    <source>
        <dbReference type="Proteomes" id="UP001595887"/>
    </source>
</evidence>
<dbReference type="Pfam" id="PF13488">
    <property type="entry name" value="Gly-zipper_Omp"/>
    <property type="match status" value="1"/>
</dbReference>
<dbReference type="RefSeq" id="WP_381423602.1">
    <property type="nucleotide sequence ID" value="NZ_JBHSDH010000013.1"/>
</dbReference>
<gene>
    <name evidence="3" type="ORF">ACFOWX_09775</name>
</gene>
<reference evidence="4" key="1">
    <citation type="journal article" date="2019" name="Int. J. Syst. Evol. Microbiol.">
        <title>The Global Catalogue of Microorganisms (GCM) 10K type strain sequencing project: providing services to taxonomists for standard genome sequencing and annotation.</title>
        <authorList>
            <consortium name="The Broad Institute Genomics Platform"/>
            <consortium name="The Broad Institute Genome Sequencing Center for Infectious Disease"/>
            <person name="Wu L."/>
            <person name="Ma J."/>
        </authorList>
    </citation>
    <scope>NUCLEOTIDE SEQUENCE [LARGE SCALE GENOMIC DNA]</scope>
    <source>
        <strain evidence="4">CECT 8531</strain>
    </source>
</reference>
<keyword evidence="4" id="KW-1185">Reference proteome</keyword>
<sequence>MGVTAAANNVQNNNRTAPPIGNDNFRVGDSQTARGLIDSTRMGATGPVDTRALAAMVADAARTNPAAASSAYAAIRSELAARNIGDLSRFDRDFSAAIQPSSNSPASNTPASNTSAGQGMGIYAAGSVVSNAGAERIARGLEQTTAGARILTQNPILTVRWEATTSAWTNLGGFHSDLANRLRAGGIEVASTIHAPPAGSVAKGTGISVGSANNTNGALAENMIAQNYRNQGYNVTQGANRFVGASHPNNVVQGGARVIDVVAERPGADPRMAERLEVESKVGFTRDSGRAAREATHDIARVADNRAARASGAALEASGEALSNSGRALRTLGRVAKPVGLVMDGLELRSAWQADGGRIGENTGRAASGIVAGAGGAWAGAATGAALGSVVPGVGTVIGGVVGGVIGGIAGSEIGKSVFNTVSSWFG</sequence>
<protein>
    <submittedName>
        <fullName evidence="3">Glycine zipper domain-containing protein</fullName>
    </submittedName>
</protein>